<comment type="caution">
    <text evidence="2">The sequence shown here is derived from an EMBL/GenBank/DDBJ whole genome shotgun (WGS) entry which is preliminary data.</text>
</comment>
<dbReference type="RefSeq" id="WP_024634182.1">
    <property type="nucleotide sequence ID" value="NZ_JABMCB010000154.1"/>
</dbReference>
<accession>A0A7Y6BV12</accession>
<organism evidence="2 3">
    <name type="scientific">Paenibacillus xylanilyticus</name>
    <dbReference type="NCBI Taxonomy" id="248903"/>
    <lineage>
        <taxon>Bacteria</taxon>
        <taxon>Bacillati</taxon>
        <taxon>Bacillota</taxon>
        <taxon>Bacilli</taxon>
        <taxon>Bacillales</taxon>
        <taxon>Paenibacillaceae</taxon>
        <taxon>Paenibacillus</taxon>
    </lineage>
</organism>
<proteinExistence type="predicted"/>
<gene>
    <name evidence="2" type="ORF">HP552_05320</name>
</gene>
<dbReference type="EMBL" id="JABMCB010000154">
    <property type="protein sequence ID" value="NUU74660.1"/>
    <property type="molecule type" value="Genomic_DNA"/>
</dbReference>
<name>A0A7Y6BV12_9BACL</name>
<sequence>MKRFVTLFLIFLMVSSSTSAYAAQPSSTWKSSYKKILNNYLKSEDFGQDNVITLVDIDQDGIPELFAGQAYRTVNHVDLAYTFKNGKAVPLKQSGPGLSEDESGIGFNLGMEGFNKGQVKIFVNKKTNKQTVIVRDGASSAIGAVVGEYAINLQGSKIVSQEISVANYSEEVDDEFTFKGKKVSKSTFDKNRIKYFSQLKQKPSNATHLEGLYVINMIDAGWSNDKIINKFLKL</sequence>
<feature type="chain" id="PRO_5030988968" description="VCBS repeat-containing protein" evidence="1">
    <location>
        <begin position="23"/>
        <end position="234"/>
    </location>
</feature>
<evidence type="ECO:0000256" key="1">
    <source>
        <dbReference type="SAM" id="SignalP"/>
    </source>
</evidence>
<evidence type="ECO:0000313" key="2">
    <source>
        <dbReference type="EMBL" id="NUU74660.1"/>
    </source>
</evidence>
<keyword evidence="3" id="KW-1185">Reference proteome</keyword>
<keyword evidence="1" id="KW-0732">Signal</keyword>
<dbReference type="Proteomes" id="UP000526125">
    <property type="component" value="Unassembled WGS sequence"/>
</dbReference>
<evidence type="ECO:0008006" key="4">
    <source>
        <dbReference type="Google" id="ProtNLM"/>
    </source>
</evidence>
<protein>
    <recommendedName>
        <fullName evidence="4">VCBS repeat-containing protein</fullName>
    </recommendedName>
</protein>
<feature type="signal peptide" evidence="1">
    <location>
        <begin position="1"/>
        <end position="22"/>
    </location>
</feature>
<reference evidence="2 3" key="1">
    <citation type="submission" date="2020-05" db="EMBL/GenBank/DDBJ databases">
        <title>Genome Sequencing of Type Strains.</title>
        <authorList>
            <person name="Lemaire J.F."/>
            <person name="Inderbitzin P."/>
            <person name="Gregorio O.A."/>
            <person name="Collins S.B."/>
            <person name="Wespe N."/>
            <person name="Knight-Connoni V."/>
        </authorList>
    </citation>
    <scope>NUCLEOTIDE SEQUENCE [LARGE SCALE GENOMIC DNA]</scope>
    <source>
        <strain evidence="2 3">LMG 21957</strain>
    </source>
</reference>
<dbReference type="AlphaFoldDB" id="A0A7Y6BV12"/>
<evidence type="ECO:0000313" key="3">
    <source>
        <dbReference type="Proteomes" id="UP000526125"/>
    </source>
</evidence>